<organism evidence="3 4">
    <name type="scientific">Takifugu rubripes</name>
    <name type="common">Japanese pufferfish</name>
    <name type="synonym">Fugu rubripes</name>
    <dbReference type="NCBI Taxonomy" id="31033"/>
    <lineage>
        <taxon>Eukaryota</taxon>
        <taxon>Metazoa</taxon>
        <taxon>Chordata</taxon>
        <taxon>Craniata</taxon>
        <taxon>Vertebrata</taxon>
        <taxon>Euteleostomi</taxon>
        <taxon>Actinopterygii</taxon>
        <taxon>Neopterygii</taxon>
        <taxon>Teleostei</taxon>
        <taxon>Neoteleostei</taxon>
        <taxon>Acanthomorphata</taxon>
        <taxon>Eupercaria</taxon>
        <taxon>Tetraodontiformes</taxon>
        <taxon>Tetradontoidea</taxon>
        <taxon>Tetraodontidae</taxon>
        <taxon>Takifugu</taxon>
    </lineage>
</organism>
<dbReference type="PANTHER" id="PTHR21695:SF0">
    <property type="entry name" value="ZINC FINGER PROTEIN 414"/>
    <property type="match status" value="1"/>
</dbReference>
<evidence type="ECO:0000259" key="2">
    <source>
        <dbReference type="PROSITE" id="PS00028"/>
    </source>
</evidence>
<dbReference type="InterPro" id="IPR039882">
    <property type="entry name" value="ZN414"/>
</dbReference>
<protein>
    <submittedName>
        <fullName evidence="3">Zinc finger protein 414</fullName>
    </submittedName>
</protein>
<dbReference type="PROSITE" id="PS00028">
    <property type="entry name" value="ZINC_FINGER_C2H2_1"/>
    <property type="match status" value="2"/>
</dbReference>
<dbReference type="Gene3D" id="3.30.160.60">
    <property type="entry name" value="Classic Zinc Finger"/>
    <property type="match status" value="1"/>
</dbReference>
<dbReference type="KEGG" id="tru:101070330"/>
<dbReference type="OrthoDB" id="8730587at2759"/>
<proteinExistence type="predicted"/>
<feature type="domain" description="C2H2-type" evidence="2">
    <location>
        <begin position="57"/>
        <end position="80"/>
    </location>
</feature>
<dbReference type="AlphaFoldDB" id="A0A674PB57"/>
<evidence type="ECO:0000313" key="3">
    <source>
        <dbReference type="Ensembl" id="ENSTRUP00000082916.1"/>
    </source>
</evidence>
<dbReference type="GeneTree" id="ENSGT00390000006876"/>
<dbReference type="PANTHER" id="PTHR21695">
    <property type="entry name" value="ZINC FINGER PROTEIN 414"/>
    <property type="match status" value="1"/>
</dbReference>
<dbReference type="Pfam" id="PF15909">
    <property type="entry name" value="zf-C2H2_8"/>
    <property type="match status" value="1"/>
</dbReference>
<sequence>MSVENTFSELRGSEGTMRAACPLHGCRRVYPDRSALDAHIAEHDSPAQSVPGKVLLCSTAGCSGSFPNMKKLMEHMRQHHKPNIYFLCESCRTKLRSYRGLLTHLHTCSKVPQAKQRWPTPRRRWPAAARTRQPAPPARTRQRWIPRPKPRRQVPPAPSLSPTMLLLLHMFPPSWTFSRNSRNSRRHLPMCPHLPALEQQRTLLMAPCRPRDPAEVQPWLPSPPPGPWLFGRRLKVPA</sequence>
<dbReference type="RefSeq" id="XP_003978819.3">
    <property type="nucleotide sequence ID" value="XM_003978770.3"/>
</dbReference>
<dbReference type="Proteomes" id="UP000005226">
    <property type="component" value="Chromosome 13"/>
</dbReference>
<dbReference type="InterPro" id="IPR013087">
    <property type="entry name" value="Znf_C2H2_type"/>
</dbReference>
<reference evidence="3" key="3">
    <citation type="submission" date="2025-09" db="UniProtKB">
        <authorList>
            <consortium name="Ensembl"/>
        </authorList>
    </citation>
    <scope>IDENTIFICATION</scope>
</reference>
<feature type="compositionally biased region" description="Basic residues" evidence="1">
    <location>
        <begin position="140"/>
        <end position="152"/>
    </location>
</feature>
<reference evidence="3 4" key="1">
    <citation type="journal article" date="2011" name="Genome Biol. Evol.">
        <title>Integration of the genetic map and genome assembly of fugu facilitates insights into distinct features of genome evolution in teleosts and mammals.</title>
        <authorList>
            <person name="Kai W."/>
            <person name="Kikuchi K."/>
            <person name="Tohari S."/>
            <person name="Chew A.K."/>
            <person name="Tay A."/>
            <person name="Fujiwara A."/>
            <person name="Hosoya S."/>
            <person name="Suetake H."/>
            <person name="Naruse K."/>
            <person name="Brenner S."/>
            <person name="Suzuki Y."/>
            <person name="Venkatesh B."/>
        </authorList>
    </citation>
    <scope>NUCLEOTIDE SEQUENCE [LARGE SCALE GENOMIC DNA]</scope>
</reference>
<feature type="domain" description="C2H2-type" evidence="2">
    <location>
        <begin position="21"/>
        <end position="43"/>
    </location>
</feature>
<evidence type="ECO:0000256" key="1">
    <source>
        <dbReference type="SAM" id="MobiDB-lite"/>
    </source>
</evidence>
<keyword evidence="4" id="KW-1185">Reference proteome</keyword>
<dbReference type="InterPro" id="IPR031799">
    <property type="entry name" value="Znf-C2H2_ribbon"/>
</dbReference>
<dbReference type="GeneID" id="101070330"/>
<dbReference type="Ensembl" id="ENSTRUT00000085218.1">
    <property type="protein sequence ID" value="ENSTRUP00000082916.1"/>
    <property type="gene ID" value="ENSTRUG00000026439.1"/>
</dbReference>
<dbReference type="SMART" id="SM00355">
    <property type="entry name" value="ZnF_C2H2"/>
    <property type="match status" value="2"/>
</dbReference>
<evidence type="ECO:0000313" key="4">
    <source>
        <dbReference type="Proteomes" id="UP000005226"/>
    </source>
</evidence>
<gene>
    <name evidence="3" type="primary">LOC101070330</name>
</gene>
<reference evidence="3" key="2">
    <citation type="submission" date="2025-08" db="UniProtKB">
        <authorList>
            <consortium name="Ensembl"/>
        </authorList>
    </citation>
    <scope>IDENTIFICATION</scope>
</reference>
<feature type="region of interest" description="Disordered" evidence="1">
    <location>
        <begin position="113"/>
        <end position="158"/>
    </location>
</feature>
<name>A0A674PB57_TAKRU</name>
<accession>A0A674PB57</accession>